<dbReference type="PANTHER" id="PTHR15245">
    <property type="entry name" value="SYMPLEKIN-RELATED"/>
    <property type="match status" value="1"/>
</dbReference>
<dbReference type="EMBL" id="CAAALY010248769">
    <property type="protein sequence ID" value="VEL34963.1"/>
    <property type="molecule type" value="Genomic_DNA"/>
</dbReference>
<evidence type="ECO:0008006" key="3">
    <source>
        <dbReference type="Google" id="ProtNLM"/>
    </source>
</evidence>
<dbReference type="GO" id="GO:0005847">
    <property type="term" value="C:mRNA cleavage and polyadenylation specificity factor complex"/>
    <property type="evidence" value="ECO:0007669"/>
    <property type="project" value="TreeGrafter"/>
</dbReference>
<dbReference type="PANTHER" id="PTHR15245:SF20">
    <property type="entry name" value="SYMPLEKIN"/>
    <property type="match status" value="1"/>
</dbReference>
<keyword evidence="2" id="KW-1185">Reference proteome</keyword>
<comment type="caution">
    <text evidence="1">The sequence shown here is derived from an EMBL/GenBank/DDBJ whole genome shotgun (WGS) entry which is preliminary data.</text>
</comment>
<evidence type="ECO:0000313" key="2">
    <source>
        <dbReference type="Proteomes" id="UP000784294"/>
    </source>
</evidence>
<evidence type="ECO:0000313" key="1">
    <source>
        <dbReference type="EMBL" id="VEL34963.1"/>
    </source>
</evidence>
<dbReference type="AlphaFoldDB" id="A0A448XEN3"/>
<sequence>YFARFLFEAPLITQSAIGVLRRYCWVSSQAPYGFQVAMKEKSTLFTTLPTRHERVDKFDCSGVYCVSCGAYDQKYIGETGRKISTPIKEHQGLCRKMDTERPELAEHTAQSGHEIIWNATEPHTLLHHLIELRPIGQRCDLLSLLLNFTSVEPAEIRNAAIAATKDLAGLGLPWRQRVENYATDQLYHLLLPRPPLDLFAFRATSATSTFSTSAGPGTGVGSAGAAAARLAATVGNEWTEGACLACLYLYLALIPENPGLLNT</sequence>
<organism evidence="1 2">
    <name type="scientific">Protopolystoma xenopodis</name>
    <dbReference type="NCBI Taxonomy" id="117903"/>
    <lineage>
        <taxon>Eukaryota</taxon>
        <taxon>Metazoa</taxon>
        <taxon>Spiralia</taxon>
        <taxon>Lophotrochozoa</taxon>
        <taxon>Platyhelminthes</taxon>
        <taxon>Monogenea</taxon>
        <taxon>Polyopisthocotylea</taxon>
        <taxon>Polystomatidea</taxon>
        <taxon>Polystomatidae</taxon>
        <taxon>Protopolystoma</taxon>
    </lineage>
</organism>
<reference evidence="1" key="1">
    <citation type="submission" date="2018-11" db="EMBL/GenBank/DDBJ databases">
        <authorList>
            <consortium name="Pathogen Informatics"/>
        </authorList>
    </citation>
    <scope>NUCLEOTIDE SEQUENCE</scope>
</reference>
<accession>A0A448XEN3</accession>
<gene>
    <name evidence="1" type="ORF">PXEA_LOCUS28403</name>
</gene>
<dbReference type="InterPro" id="IPR021850">
    <property type="entry name" value="Symplekin/Pta1"/>
</dbReference>
<proteinExistence type="predicted"/>
<feature type="non-terminal residue" evidence="1">
    <location>
        <position position="1"/>
    </location>
</feature>
<name>A0A448XEN3_9PLAT</name>
<dbReference type="OrthoDB" id="10056750at2759"/>
<dbReference type="Proteomes" id="UP000784294">
    <property type="component" value="Unassembled WGS sequence"/>
</dbReference>
<protein>
    <recommendedName>
        <fullName evidence="3">GIY-YIG domain-containing protein</fullName>
    </recommendedName>
</protein>